<evidence type="ECO:0008006" key="3">
    <source>
        <dbReference type="Google" id="ProtNLM"/>
    </source>
</evidence>
<sequence>MGRALCAGLDASVRAEYARRAALAVAELYPGLPGEWSVRLDELHALVGDKDEAARLYGLAAGRITGPESAQRAVALLERARELLGTGGEPESELEIDILNVCWTPCPLQLASICCPGWPLP</sequence>
<evidence type="ECO:0000313" key="1">
    <source>
        <dbReference type="EMBL" id="QEV04543.1"/>
    </source>
</evidence>
<name>A0ABX6AR99_9ACTN</name>
<protein>
    <recommendedName>
        <fullName evidence="3">Bacterial transcriptional activator domain-containing protein</fullName>
    </recommendedName>
</protein>
<dbReference type="EMBL" id="CP023697">
    <property type="protein sequence ID" value="QEV04543.1"/>
    <property type="molecule type" value="Genomic_DNA"/>
</dbReference>
<keyword evidence="2" id="KW-1185">Reference proteome</keyword>
<organism evidence="1 2">
    <name type="scientific">Streptomyces prasinus</name>
    <dbReference type="NCBI Taxonomy" id="67345"/>
    <lineage>
        <taxon>Bacteria</taxon>
        <taxon>Bacillati</taxon>
        <taxon>Actinomycetota</taxon>
        <taxon>Actinomycetes</taxon>
        <taxon>Kitasatosporales</taxon>
        <taxon>Streptomycetaceae</taxon>
        <taxon>Streptomyces</taxon>
    </lineage>
</organism>
<evidence type="ECO:0000313" key="2">
    <source>
        <dbReference type="Proteomes" id="UP000326041"/>
    </source>
</evidence>
<gene>
    <name evidence="1" type="ORF">CP972_01110</name>
</gene>
<reference evidence="1 2" key="1">
    <citation type="submission" date="2017-09" db="EMBL/GenBank/DDBJ databases">
        <authorList>
            <person name="Lee N."/>
            <person name="Cho B.-K."/>
        </authorList>
    </citation>
    <scope>NUCLEOTIDE SEQUENCE [LARGE SCALE GENOMIC DNA]</scope>
    <source>
        <strain evidence="1 2">ATCC 13879</strain>
    </source>
</reference>
<proteinExistence type="predicted"/>
<accession>A0ABX6AR99</accession>
<dbReference type="Proteomes" id="UP000326041">
    <property type="component" value="Chromosome"/>
</dbReference>